<dbReference type="EMBL" id="NVDU01000003">
    <property type="protein sequence ID" value="PFV35726.1"/>
    <property type="molecule type" value="Genomic_DNA"/>
</dbReference>
<sequence length="139" mass="16514">MELVTLYNANRHPVDLNNIDTQTFHKLKRNGWYTDSRTNLKFTMLNKRIKHDNKWYRVLVRFGTQGKDHLYRNTFQLSSPCPFLITECIPMDEKHEKWKDVKTYHGPKMGSVSGYLQNGLPYEVINEVNEDLVEYIVYA</sequence>
<protein>
    <submittedName>
        <fullName evidence="1">Uncharacterized protein</fullName>
    </submittedName>
</protein>
<accession>A0A9X7BSR2</accession>
<dbReference type="Proteomes" id="UP000223366">
    <property type="component" value="Unassembled WGS sequence"/>
</dbReference>
<gene>
    <name evidence="1" type="ORF">COK99_01515</name>
</gene>
<name>A0A9X7BSR2_BACTU</name>
<dbReference type="RefSeq" id="WP_098685586.1">
    <property type="nucleotide sequence ID" value="NZ_NVDU01000003.1"/>
</dbReference>
<dbReference type="AlphaFoldDB" id="A0A9X7BSR2"/>
<comment type="caution">
    <text evidence="1">The sequence shown here is derived from an EMBL/GenBank/DDBJ whole genome shotgun (WGS) entry which is preliminary data.</text>
</comment>
<reference evidence="1 2" key="1">
    <citation type="submission" date="2017-09" db="EMBL/GenBank/DDBJ databases">
        <title>Large-scale bioinformatics analysis of Bacillus genomes uncovers conserved roles of natural products in bacterial physiology.</title>
        <authorList>
            <consortium name="Agbiome Team Llc"/>
            <person name="Bleich R.M."/>
            <person name="Grubbs K.J."/>
            <person name="Santa Maria K.C."/>
            <person name="Allen S.E."/>
            <person name="Farag S."/>
            <person name="Shank E.A."/>
            <person name="Bowers A."/>
        </authorList>
    </citation>
    <scope>NUCLEOTIDE SEQUENCE [LARGE SCALE GENOMIC DNA]</scope>
    <source>
        <strain evidence="1 2">AFS060060</strain>
    </source>
</reference>
<organism evidence="1 2">
    <name type="scientific">Bacillus thuringiensis</name>
    <dbReference type="NCBI Taxonomy" id="1428"/>
    <lineage>
        <taxon>Bacteria</taxon>
        <taxon>Bacillati</taxon>
        <taxon>Bacillota</taxon>
        <taxon>Bacilli</taxon>
        <taxon>Bacillales</taxon>
        <taxon>Bacillaceae</taxon>
        <taxon>Bacillus</taxon>
        <taxon>Bacillus cereus group</taxon>
    </lineage>
</organism>
<evidence type="ECO:0000313" key="2">
    <source>
        <dbReference type="Proteomes" id="UP000223366"/>
    </source>
</evidence>
<proteinExistence type="predicted"/>
<evidence type="ECO:0000313" key="1">
    <source>
        <dbReference type="EMBL" id="PFV35726.1"/>
    </source>
</evidence>